<gene>
    <name evidence="2" type="ORF">AFM12_07525</name>
</gene>
<name>A0A0P7BUV6_9BACT</name>
<evidence type="ECO:0000313" key="3">
    <source>
        <dbReference type="Proteomes" id="UP000050454"/>
    </source>
</evidence>
<dbReference type="RefSeq" id="WP_055146126.1">
    <property type="nucleotide sequence ID" value="NZ_JXSZ01000006.1"/>
</dbReference>
<reference evidence="2 3" key="1">
    <citation type="submission" date="2015-07" db="EMBL/GenBank/DDBJ databases">
        <title>The draft genome sequence of Leadbetterella sp. JN14-9.</title>
        <authorList>
            <person name="Liu Y."/>
            <person name="Du J."/>
            <person name="Shao Z."/>
        </authorList>
    </citation>
    <scope>NUCLEOTIDE SEQUENCE [LARGE SCALE GENOMIC DNA]</scope>
    <source>
        <strain evidence="2 3">JN14-9</strain>
    </source>
</reference>
<comment type="caution">
    <text evidence="2">The sequence shown here is derived from an EMBL/GenBank/DDBJ whole genome shotgun (WGS) entry which is preliminary data.</text>
</comment>
<dbReference type="PROSITE" id="PS51819">
    <property type="entry name" value="VOC"/>
    <property type="match status" value="1"/>
</dbReference>
<dbReference type="Pfam" id="PF00903">
    <property type="entry name" value="Glyoxalase"/>
    <property type="match status" value="1"/>
</dbReference>
<dbReference type="AlphaFoldDB" id="A0A0P7BUV6"/>
<evidence type="ECO:0000313" key="2">
    <source>
        <dbReference type="EMBL" id="KPM48472.1"/>
    </source>
</evidence>
<protein>
    <submittedName>
        <fullName evidence="2">Glyoxalase</fullName>
    </submittedName>
</protein>
<dbReference type="InterPro" id="IPR037523">
    <property type="entry name" value="VOC_core"/>
</dbReference>
<dbReference type="EMBL" id="LGTQ01000006">
    <property type="protein sequence ID" value="KPM48472.1"/>
    <property type="molecule type" value="Genomic_DNA"/>
</dbReference>
<organism evidence="2 3">
    <name type="scientific">Jiulongibacter sediminis</name>
    <dbReference type="NCBI Taxonomy" id="1605367"/>
    <lineage>
        <taxon>Bacteria</taxon>
        <taxon>Pseudomonadati</taxon>
        <taxon>Bacteroidota</taxon>
        <taxon>Cytophagia</taxon>
        <taxon>Cytophagales</taxon>
        <taxon>Leadbetterellaceae</taxon>
        <taxon>Jiulongibacter</taxon>
    </lineage>
</organism>
<dbReference type="Proteomes" id="UP000050454">
    <property type="component" value="Unassembled WGS sequence"/>
</dbReference>
<dbReference type="InterPro" id="IPR029068">
    <property type="entry name" value="Glyas_Bleomycin-R_OHBP_Dase"/>
</dbReference>
<dbReference type="SUPFAM" id="SSF54593">
    <property type="entry name" value="Glyoxalase/Bleomycin resistance protein/Dihydroxybiphenyl dioxygenase"/>
    <property type="match status" value="1"/>
</dbReference>
<sequence>MKDNFSHSATIFPVKNIQESIVFYTQKLGFSKTFDWGEPVSYAVLKKGGVNIHLSTPDSFNPPSSEHCSLYIFVYNVQEIYEKCLSEGVKILNAPETRDYKMTDFDILDPDGYLITFGNGG</sequence>
<feature type="domain" description="VOC" evidence="1">
    <location>
        <begin position="4"/>
        <end position="120"/>
    </location>
</feature>
<dbReference type="Gene3D" id="3.10.180.10">
    <property type="entry name" value="2,3-Dihydroxybiphenyl 1,2-Dioxygenase, domain 1"/>
    <property type="match status" value="1"/>
</dbReference>
<dbReference type="InterPro" id="IPR004360">
    <property type="entry name" value="Glyas_Fos-R_dOase_dom"/>
</dbReference>
<proteinExistence type="predicted"/>
<dbReference type="STRING" id="1605367.AFM12_07525"/>
<accession>A0A0P7BUV6</accession>
<keyword evidence="3" id="KW-1185">Reference proteome</keyword>
<dbReference type="OrthoDB" id="9796521at2"/>
<evidence type="ECO:0000259" key="1">
    <source>
        <dbReference type="PROSITE" id="PS51819"/>
    </source>
</evidence>